<dbReference type="Proteomes" id="UP000199632">
    <property type="component" value="Unassembled WGS sequence"/>
</dbReference>
<evidence type="ECO:0000313" key="3">
    <source>
        <dbReference type="Proteomes" id="UP000199632"/>
    </source>
</evidence>
<gene>
    <name evidence="2" type="ORF">SAMN05421684_2146</name>
</gene>
<evidence type="ECO:0000256" key="1">
    <source>
        <dbReference type="SAM" id="SignalP"/>
    </source>
</evidence>
<evidence type="ECO:0000313" key="2">
    <source>
        <dbReference type="EMBL" id="SDY89557.1"/>
    </source>
</evidence>
<dbReference type="STRING" id="137265.SAMN05421684_2146"/>
<feature type="chain" id="PRO_5011507603" evidence="1">
    <location>
        <begin position="26"/>
        <end position="245"/>
    </location>
</feature>
<dbReference type="AlphaFoldDB" id="A0A1H3NKT1"/>
<dbReference type="OrthoDB" id="583431at2"/>
<feature type="signal peptide" evidence="1">
    <location>
        <begin position="1"/>
        <end position="25"/>
    </location>
</feature>
<keyword evidence="1" id="KW-0732">Signal</keyword>
<keyword evidence="3" id="KW-1185">Reference proteome</keyword>
<protein>
    <submittedName>
        <fullName evidence="2">Uncharacterized protein</fullName>
    </submittedName>
</protein>
<accession>A0A1H3NKT1</accession>
<dbReference type="RefSeq" id="WP_090789718.1">
    <property type="nucleotide sequence ID" value="NZ_BOND01000026.1"/>
</dbReference>
<reference evidence="3" key="1">
    <citation type="submission" date="2016-10" db="EMBL/GenBank/DDBJ databases">
        <authorList>
            <person name="Varghese N."/>
            <person name="Submissions S."/>
        </authorList>
    </citation>
    <scope>NUCLEOTIDE SEQUENCE [LARGE SCALE GENOMIC DNA]</scope>
    <source>
        <strain evidence="3">DSM 44718</strain>
    </source>
</reference>
<organism evidence="2 3">
    <name type="scientific">Asanoa ishikariensis</name>
    <dbReference type="NCBI Taxonomy" id="137265"/>
    <lineage>
        <taxon>Bacteria</taxon>
        <taxon>Bacillati</taxon>
        <taxon>Actinomycetota</taxon>
        <taxon>Actinomycetes</taxon>
        <taxon>Micromonosporales</taxon>
        <taxon>Micromonosporaceae</taxon>
        <taxon>Asanoa</taxon>
    </lineage>
</organism>
<name>A0A1H3NKT1_9ACTN</name>
<dbReference type="EMBL" id="FNQB01000001">
    <property type="protein sequence ID" value="SDY89557.1"/>
    <property type="molecule type" value="Genomic_DNA"/>
</dbReference>
<dbReference type="Pfam" id="PF19458">
    <property type="entry name" value="DUF5995"/>
    <property type="match status" value="1"/>
</dbReference>
<dbReference type="InterPro" id="IPR046037">
    <property type="entry name" value="DUF5995"/>
</dbReference>
<sequence>MFRRAAAVVTVATLGVLAGAGPARADHGTAHTIARMTAHYHDPGLEPQNKPFALLYLRTTEGMRDANAEGEFSAPEFWDREVIPTFAAYYLDAYAAWDRHRLRDVDPAWRIAFRTSPERITCTQMIYLGISAHINNDLAFMIEDMGPRYTYADHKHVDDVLVFRTRPVVYPEIQRDLCPGLFGETVPATADVDIFAWRELAWRNGQALLTAPDRRAREAIARQIRDHARDKAREILRWPVGGVSR</sequence>
<proteinExistence type="predicted"/>